<gene>
    <name evidence="1" type="ORF">ACJMK2_027411</name>
</gene>
<name>A0ABD3XR46_SINWO</name>
<organism evidence="1 2">
    <name type="scientific">Sinanodonta woodiana</name>
    <name type="common">Chinese pond mussel</name>
    <name type="synonym">Anodonta woodiana</name>
    <dbReference type="NCBI Taxonomy" id="1069815"/>
    <lineage>
        <taxon>Eukaryota</taxon>
        <taxon>Metazoa</taxon>
        <taxon>Spiralia</taxon>
        <taxon>Lophotrochozoa</taxon>
        <taxon>Mollusca</taxon>
        <taxon>Bivalvia</taxon>
        <taxon>Autobranchia</taxon>
        <taxon>Heteroconchia</taxon>
        <taxon>Palaeoheterodonta</taxon>
        <taxon>Unionida</taxon>
        <taxon>Unionoidea</taxon>
        <taxon>Unionidae</taxon>
        <taxon>Unioninae</taxon>
        <taxon>Sinanodonta</taxon>
    </lineage>
</organism>
<accession>A0ABD3XR46</accession>
<feature type="non-terminal residue" evidence="1">
    <location>
        <position position="126"/>
    </location>
</feature>
<evidence type="ECO:0000313" key="1">
    <source>
        <dbReference type="EMBL" id="KAL3887470.1"/>
    </source>
</evidence>
<proteinExistence type="predicted"/>
<evidence type="ECO:0000313" key="2">
    <source>
        <dbReference type="Proteomes" id="UP001634394"/>
    </source>
</evidence>
<dbReference type="AlphaFoldDB" id="A0ABD3XR46"/>
<reference evidence="1 2" key="1">
    <citation type="submission" date="2024-11" db="EMBL/GenBank/DDBJ databases">
        <title>Chromosome-level genome assembly of the freshwater bivalve Anodonta woodiana.</title>
        <authorList>
            <person name="Chen X."/>
        </authorList>
    </citation>
    <scope>NUCLEOTIDE SEQUENCE [LARGE SCALE GENOMIC DNA]</scope>
    <source>
        <strain evidence="1">MN2024</strain>
        <tissue evidence="1">Gills</tissue>
    </source>
</reference>
<keyword evidence="2" id="KW-1185">Reference proteome</keyword>
<dbReference type="EMBL" id="JBJQND010000002">
    <property type="protein sequence ID" value="KAL3887470.1"/>
    <property type="molecule type" value="Genomic_DNA"/>
</dbReference>
<protein>
    <submittedName>
        <fullName evidence="1">Uncharacterized protein</fullName>
    </submittedName>
</protein>
<sequence length="126" mass="14553">MECRNRKKKQLDGEGMTDAALGFDSELRREMLSVIDRLTEEIYCRFQQVHDLASKYAFLVPSNLLDDNYDCQLGEIDEDIEKEEFFAEGKRLKNFVEASGNDKIDGPIELLSFIQRYHLGESAPQI</sequence>
<comment type="caution">
    <text evidence="1">The sequence shown here is derived from an EMBL/GenBank/DDBJ whole genome shotgun (WGS) entry which is preliminary data.</text>
</comment>
<dbReference type="Proteomes" id="UP001634394">
    <property type="component" value="Unassembled WGS sequence"/>
</dbReference>